<dbReference type="GO" id="GO:0031625">
    <property type="term" value="F:ubiquitin protein ligase binding"/>
    <property type="evidence" value="ECO:0007669"/>
    <property type="project" value="TreeGrafter"/>
</dbReference>
<dbReference type="AlphaFoldDB" id="A0A814HMJ6"/>
<dbReference type="InterPro" id="IPR003613">
    <property type="entry name" value="Ubox_domain"/>
</dbReference>
<feature type="region of interest" description="Disordered" evidence="1">
    <location>
        <begin position="204"/>
        <end position="223"/>
    </location>
</feature>
<dbReference type="EMBL" id="CAJNOQ010003449">
    <property type="protein sequence ID" value="CAF1012883.1"/>
    <property type="molecule type" value="Genomic_DNA"/>
</dbReference>
<dbReference type="CDD" id="cd16660">
    <property type="entry name" value="RING-Ubox_RNF37"/>
    <property type="match status" value="1"/>
</dbReference>
<evidence type="ECO:0000313" key="4">
    <source>
        <dbReference type="EMBL" id="CAF3784259.1"/>
    </source>
</evidence>
<dbReference type="GO" id="GO:0000209">
    <property type="term" value="P:protein polyubiquitination"/>
    <property type="evidence" value="ECO:0007669"/>
    <property type="project" value="TreeGrafter"/>
</dbReference>
<feature type="compositionally biased region" description="Polar residues" evidence="1">
    <location>
        <begin position="206"/>
        <end position="223"/>
    </location>
</feature>
<comment type="caution">
    <text evidence="3">The sequence shown here is derived from an EMBL/GenBank/DDBJ whole genome shotgun (WGS) entry which is preliminary data.</text>
</comment>
<dbReference type="Pfam" id="PF04564">
    <property type="entry name" value="U-box"/>
    <property type="match status" value="1"/>
</dbReference>
<dbReference type="InterPro" id="IPR013083">
    <property type="entry name" value="Znf_RING/FYVE/PHD"/>
</dbReference>
<dbReference type="Proteomes" id="UP000663829">
    <property type="component" value="Unassembled WGS sequence"/>
</dbReference>
<dbReference type="PANTHER" id="PTHR13492:SF2">
    <property type="entry name" value="RING FINGER PROTEIN 37"/>
    <property type="match status" value="1"/>
</dbReference>
<dbReference type="InterPro" id="IPR019410">
    <property type="entry name" value="Methyltransf_16"/>
</dbReference>
<dbReference type="SUPFAM" id="SSF57850">
    <property type="entry name" value="RING/U-box"/>
    <property type="match status" value="1"/>
</dbReference>
<dbReference type="InterPro" id="IPR039925">
    <property type="entry name" value="RNF37_RING-Ubox"/>
</dbReference>
<gene>
    <name evidence="3" type="ORF">GPM918_LOCUS14360</name>
    <name evidence="4" type="ORF">SRO942_LOCUS14360</name>
</gene>
<dbReference type="GO" id="GO:0034450">
    <property type="term" value="F:ubiquitin-ubiquitin ligase activity"/>
    <property type="evidence" value="ECO:0007669"/>
    <property type="project" value="TreeGrafter"/>
</dbReference>
<dbReference type="Pfam" id="PF19318">
    <property type="entry name" value="DUF5918"/>
    <property type="match status" value="1"/>
</dbReference>
<dbReference type="Pfam" id="PF10294">
    <property type="entry name" value="Methyltransf_16"/>
    <property type="match status" value="1"/>
</dbReference>
<dbReference type="Proteomes" id="UP000681722">
    <property type="component" value="Unassembled WGS sequence"/>
</dbReference>
<reference evidence="3" key="1">
    <citation type="submission" date="2021-02" db="EMBL/GenBank/DDBJ databases">
        <authorList>
            <person name="Nowell W R."/>
        </authorList>
    </citation>
    <scope>NUCLEOTIDE SEQUENCE</scope>
</reference>
<dbReference type="InterPro" id="IPR045696">
    <property type="entry name" value="Ubox5_N"/>
</dbReference>
<dbReference type="PROSITE" id="PS51698">
    <property type="entry name" value="U_BOX"/>
    <property type="match status" value="1"/>
</dbReference>
<dbReference type="SMART" id="SM00504">
    <property type="entry name" value="Ubox"/>
    <property type="match status" value="1"/>
</dbReference>
<name>A0A814HMJ6_9BILA</name>
<protein>
    <recommendedName>
        <fullName evidence="2">U-box domain-containing protein</fullName>
    </recommendedName>
</protein>
<dbReference type="InterPro" id="IPR029063">
    <property type="entry name" value="SAM-dependent_MTases_sf"/>
</dbReference>
<evidence type="ECO:0000313" key="3">
    <source>
        <dbReference type="EMBL" id="CAF1012883.1"/>
    </source>
</evidence>
<feature type="domain" description="U-box" evidence="2">
    <location>
        <begin position="225"/>
        <end position="305"/>
    </location>
</feature>
<evidence type="ECO:0000313" key="5">
    <source>
        <dbReference type="Proteomes" id="UP000663829"/>
    </source>
</evidence>
<sequence>MFNFCSKQFKPIIECHQLQLDGFSATNLLQDFMDNNGFMIETFQRPPIDIILYLPFNIDIKRICIGNTIGNHRSTHIDINVNRDQVDNNSSWLINKTCPYNINKRQLVFHRIANIFNENEQIRRIEITEHSSKDEDTLDNNLTFKCKFLSNLYLNNCSKIKLSIKRTFRCSTAVLKYLEIWGTLSLSISIDILNEIKKLMPEEKNTQVNKTDQKNSQSSISTTPEVPREFIDPLTCNLMTVPVILPSGIIIDRSTLEKCINEDRLWARTPKDPFTQKPFTSVTQPVVAQQLKTRIDTFLTNNSNCSSLKNIPRLLDASKPCREPDISLFPFSKSSPSTNGLLKRRRDNYDTLHETSKLKLDDPATTNNFHEPRVKQSGVLYRNDISDYCDKNVRKPNELESISDLIPDVYEGGAKIWECSHDLTLFIDDNYERWIENGYRTVLEVGCGHALPAIQLIKHNFDVDLQDFNREVLEQITLNNVKKAVNEKYSYNNRLFFGDWTDLLEFIPSKHYDIIITSETIYSITSYKKLIDLFDHTLTYNGVIYVAAKVHYFGVEGNINLFKDFVLKTKRFDVAVEKTIDANVKRQLLRITRQTSTSVEY</sequence>
<dbReference type="PANTHER" id="PTHR13492">
    <property type="entry name" value="RING FINGER PROTEIN 37"/>
    <property type="match status" value="1"/>
</dbReference>
<dbReference type="InterPro" id="IPR039847">
    <property type="entry name" value="Ubox5"/>
</dbReference>
<organism evidence="3 5">
    <name type="scientific">Didymodactylos carnosus</name>
    <dbReference type="NCBI Taxonomy" id="1234261"/>
    <lineage>
        <taxon>Eukaryota</taxon>
        <taxon>Metazoa</taxon>
        <taxon>Spiralia</taxon>
        <taxon>Gnathifera</taxon>
        <taxon>Rotifera</taxon>
        <taxon>Eurotatoria</taxon>
        <taxon>Bdelloidea</taxon>
        <taxon>Philodinida</taxon>
        <taxon>Philodinidae</taxon>
        <taxon>Didymodactylos</taxon>
    </lineage>
</organism>
<dbReference type="SUPFAM" id="SSF53335">
    <property type="entry name" value="S-adenosyl-L-methionine-dependent methyltransferases"/>
    <property type="match status" value="1"/>
</dbReference>
<proteinExistence type="predicted"/>
<dbReference type="Gene3D" id="3.30.40.10">
    <property type="entry name" value="Zinc/RING finger domain, C3HC4 (zinc finger)"/>
    <property type="match status" value="1"/>
</dbReference>
<keyword evidence="5" id="KW-1185">Reference proteome</keyword>
<evidence type="ECO:0000256" key="1">
    <source>
        <dbReference type="SAM" id="MobiDB-lite"/>
    </source>
</evidence>
<dbReference type="OrthoDB" id="1723750at2759"/>
<dbReference type="Gene3D" id="3.40.50.150">
    <property type="entry name" value="Vaccinia Virus protein VP39"/>
    <property type="match status" value="1"/>
</dbReference>
<dbReference type="EMBL" id="CAJOBC010003449">
    <property type="protein sequence ID" value="CAF3784259.1"/>
    <property type="molecule type" value="Genomic_DNA"/>
</dbReference>
<evidence type="ECO:0000259" key="2">
    <source>
        <dbReference type="PROSITE" id="PS51698"/>
    </source>
</evidence>
<dbReference type="GO" id="GO:0005634">
    <property type="term" value="C:nucleus"/>
    <property type="evidence" value="ECO:0007669"/>
    <property type="project" value="TreeGrafter"/>
</dbReference>
<dbReference type="CDD" id="cd02440">
    <property type="entry name" value="AdoMet_MTases"/>
    <property type="match status" value="1"/>
</dbReference>
<accession>A0A814HMJ6</accession>